<evidence type="ECO:0000313" key="4">
    <source>
        <dbReference type="EMBL" id="MEI4803908.1"/>
    </source>
</evidence>
<feature type="transmembrane region" description="Helical" evidence="1">
    <location>
        <begin position="87"/>
        <end position="104"/>
    </location>
</feature>
<keyword evidence="1" id="KW-0472">Membrane</keyword>
<dbReference type="InterPro" id="IPR052529">
    <property type="entry name" value="Bact_Transport_Assoc"/>
</dbReference>
<evidence type="ECO:0000256" key="1">
    <source>
        <dbReference type="SAM" id="Phobius"/>
    </source>
</evidence>
<dbReference type="PANTHER" id="PTHR30590:SF3">
    <property type="entry name" value="HYPOTHETICAL MEMBRANE SPANNING PROTEIN"/>
    <property type="match status" value="1"/>
</dbReference>
<feature type="transmembrane region" description="Helical" evidence="1">
    <location>
        <begin position="296"/>
        <end position="315"/>
    </location>
</feature>
<feature type="transmembrane region" description="Helical" evidence="1">
    <location>
        <begin position="176"/>
        <end position="199"/>
    </location>
</feature>
<feature type="transmembrane region" description="Helical" evidence="1">
    <location>
        <begin position="110"/>
        <end position="127"/>
    </location>
</feature>
<feature type="domain" description="Heparan-alpha-glucosaminide N-acetyltransferase catalytic" evidence="3">
    <location>
        <begin position="7"/>
        <end position="209"/>
    </location>
</feature>
<keyword evidence="1" id="KW-0812">Transmembrane</keyword>
<feature type="transmembrane region" description="Helical" evidence="1">
    <location>
        <begin position="255"/>
        <end position="275"/>
    </location>
</feature>
<accession>A0ABU8FMH8</accession>
<keyword evidence="5" id="KW-1185">Reference proteome</keyword>
<feature type="transmembrane region" description="Helical" evidence="1">
    <location>
        <begin position="12"/>
        <end position="30"/>
    </location>
</feature>
<organism evidence="4 5">
    <name type="scientific">Bacillus bruguierae</name>
    <dbReference type="NCBI Taxonomy" id="3127667"/>
    <lineage>
        <taxon>Bacteria</taxon>
        <taxon>Bacillati</taxon>
        <taxon>Bacillota</taxon>
        <taxon>Bacilli</taxon>
        <taxon>Bacillales</taxon>
        <taxon>Bacillaceae</taxon>
        <taxon>Bacillus</taxon>
    </lineage>
</organism>
<dbReference type="Pfam" id="PF04235">
    <property type="entry name" value="DUF418"/>
    <property type="match status" value="1"/>
</dbReference>
<dbReference type="PANTHER" id="PTHR30590">
    <property type="entry name" value="INNER MEMBRANE PROTEIN"/>
    <property type="match status" value="1"/>
</dbReference>
<comment type="caution">
    <text evidence="4">The sequence shown here is derived from an EMBL/GenBank/DDBJ whole genome shotgun (WGS) entry which is preliminary data.</text>
</comment>
<dbReference type="Proteomes" id="UP001372526">
    <property type="component" value="Unassembled WGS sequence"/>
</dbReference>
<sequence length="360" mass="41297">MVEKSKRITGFDFARALAIFGMVIVNYKLAMGADGNGAAWIINFTGLFEGRASAIFVILAGIGISLMTKRARITKDPTLIKKSKHTTWRRAIFLFILGIFLYIVGWSADILHYYAFYMFLSSFYIVASNRTLLYSFIGILTTAQIFQLIFDYTKGWDASFHEYPAFWTLAGFLRNLLFNGFHPIFPWLCFLLLGMWLGRLDFTRNDIRKKLLWYSSFACIVLEGLSFFLIKTISPYIGRDIAIYIFSTKPMPPNLFYILSSSSTAIIVIILCIYVTEIFTKNVITKSLILTGQMALTHYIGHVLFLFVLAAGNLLGSQTLYISLMWSIVFFIIVIIMSYIWRSRLTRGPIELLMRKYSDQ</sequence>
<dbReference type="Pfam" id="PF07786">
    <property type="entry name" value="HGSNAT_cat"/>
    <property type="match status" value="1"/>
</dbReference>
<keyword evidence="1" id="KW-1133">Transmembrane helix</keyword>
<protein>
    <submittedName>
        <fullName evidence="4">DUF418 domain-containing protein</fullName>
    </submittedName>
</protein>
<feature type="transmembrane region" description="Helical" evidence="1">
    <location>
        <begin position="132"/>
        <end position="150"/>
    </location>
</feature>
<name>A0ABU8FMH8_9BACI</name>
<dbReference type="InterPro" id="IPR007349">
    <property type="entry name" value="DUF418"/>
</dbReference>
<evidence type="ECO:0000259" key="3">
    <source>
        <dbReference type="Pfam" id="PF07786"/>
    </source>
</evidence>
<reference evidence="4 5" key="1">
    <citation type="submission" date="2024-01" db="EMBL/GenBank/DDBJ databases">
        <title>Seven novel Bacillus-like species.</title>
        <authorList>
            <person name="Liu G."/>
        </authorList>
    </citation>
    <scope>NUCLEOTIDE SEQUENCE [LARGE SCALE GENOMIC DNA]</scope>
    <source>
        <strain evidence="4 5">FJAT-51639</strain>
    </source>
</reference>
<gene>
    <name evidence="4" type="ORF">WAZ07_22320</name>
</gene>
<feature type="domain" description="DUF418" evidence="2">
    <location>
        <begin position="250"/>
        <end position="357"/>
    </location>
</feature>
<proteinExistence type="predicted"/>
<dbReference type="RefSeq" id="WP_336474204.1">
    <property type="nucleotide sequence ID" value="NZ_JBAWSX010000019.1"/>
</dbReference>
<evidence type="ECO:0000313" key="5">
    <source>
        <dbReference type="Proteomes" id="UP001372526"/>
    </source>
</evidence>
<dbReference type="EMBL" id="JBAWSX010000019">
    <property type="protein sequence ID" value="MEI4803908.1"/>
    <property type="molecule type" value="Genomic_DNA"/>
</dbReference>
<feature type="transmembrane region" description="Helical" evidence="1">
    <location>
        <begin position="50"/>
        <end position="67"/>
    </location>
</feature>
<evidence type="ECO:0000259" key="2">
    <source>
        <dbReference type="Pfam" id="PF04235"/>
    </source>
</evidence>
<feature type="transmembrane region" description="Helical" evidence="1">
    <location>
        <begin position="321"/>
        <end position="341"/>
    </location>
</feature>
<dbReference type="InterPro" id="IPR012429">
    <property type="entry name" value="HGSNAT_cat"/>
</dbReference>
<feature type="transmembrane region" description="Helical" evidence="1">
    <location>
        <begin position="211"/>
        <end position="230"/>
    </location>
</feature>